<gene>
    <name evidence="2" type="ORF">METUNv1_02789</name>
</gene>
<dbReference type="OrthoDB" id="5767052at2"/>
<organism evidence="2 3">
    <name type="scientific">Methyloversatilis universalis (strain ATCC BAA-1314 / DSM 25237 / JCM 13912 / CCUG 52030 / FAM5)</name>
    <dbReference type="NCBI Taxonomy" id="1000565"/>
    <lineage>
        <taxon>Bacteria</taxon>
        <taxon>Pseudomonadati</taxon>
        <taxon>Pseudomonadota</taxon>
        <taxon>Betaproteobacteria</taxon>
        <taxon>Nitrosomonadales</taxon>
        <taxon>Sterolibacteriaceae</taxon>
        <taxon>Methyloversatilis</taxon>
    </lineage>
</organism>
<evidence type="ECO:0000313" key="3">
    <source>
        <dbReference type="Proteomes" id="UP000005019"/>
    </source>
</evidence>
<dbReference type="STRING" id="1000565.METUNv1_02789"/>
<sequence length="284" mass="31871">MLTLLPLLLAACSLVQMGYGQADRLIAWRLEEYVPLDAAGRARLEPALARLHGWHCRTQLPAYAAWLRDAGAELGRGSDAARIDRHIDTLFALFGQTAAEAARDIGPVVAGATPAQLAALNRRFERNNRDYVEDWVRPPAAELQRERAERLLSRLEDWIGRLSPAQRARVETWARDIRSPSGDGLDSRRRWQAAVSALLARRDLPADAFARELEALFVQPARHWTAGYARAFNDNRTLAAQALADLSLTLTDTQRRHLQREIDRLAGDLEAIRCRPTNEDTTRS</sequence>
<dbReference type="Proteomes" id="UP000005019">
    <property type="component" value="Unassembled WGS sequence"/>
</dbReference>
<dbReference type="eggNOG" id="ENOG5032RT1">
    <property type="taxonomic scope" value="Bacteria"/>
</dbReference>
<feature type="signal peptide" evidence="1">
    <location>
        <begin position="1"/>
        <end position="22"/>
    </location>
</feature>
<accession>F5RER4</accession>
<proteinExistence type="predicted"/>
<reference evidence="2 3" key="1">
    <citation type="journal article" date="2011" name="J. Bacteriol.">
        <title>Genome sequence of Methyloversatilis universalis FAM5T, a methylotrophic representative of the order Rhodocyclales.</title>
        <authorList>
            <person name="Kittichotirat W."/>
            <person name="Good N.M."/>
            <person name="Hall R."/>
            <person name="Bringel F."/>
            <person name="Lajus A."/>
            <person name="Medigue C."/>
            <person name="Smalley N.E."/>
            <person name="Beck D."/>
            <person name="Bumgarner R."/>
            <person name="Vuilleumier S."/>
            <person name="Kalyuzhnaya M.G."/>
        </authorList>
    </citation>
    <scope>NUCLEOTIDE SEQUENCE [LARGE SCALE GENOMIC DNA]</scope>
    <source>
        <strain evidence="3">ATCC BAA-1314 / JCM 13912 / FAM5</strain>
    </source>
</reference>
<dbReference type="PIRSF" id="PIRSF028200">
    <property type="entry name" value="UCP028200"/>
    <property type="match status" value="1"/>
</dbReference>
<name>F5RER4_METUF</name>
<evidence type="ECO:0000313" key="2">
    <source>
        <dbReference type="EMBL" id="EGK71395.1"/>
    </source>
</evidence>
<dbReference type="Pfam" id="PF19795">
    <property type="entry name" value="DUF6279"/>
    <property type="match status" value="1"/>
</dbReference>
<evidence type="ECO:0008006" key="4">
    <source>
        <dbReference type="Google" id="ProtNLM"/>
    </source>
</evidence>
<protein>
    <recommendedName>
        <fullName evidence="4">Lipoprotein</fullName>
    </recommendedName>
</protein>
<dbReference type="InterPro" id="IPR016875">
    <property type="entry name" value="UCP028200"/>
</dbReference>
<evidence type="ECO:0000256" key="1">
    <source>
        <dbReference type="SAM" id="SignalP"/>
    </source>
</evidence>
<feature type="chain" id="PRO_5003327197" description="Lipoprotein" evidence="1">
    <location>
        <begin position="23"/>
        <end position="284"/>
    </location>
</feature>
<dbReference type="EMBL" id="AFHG01000052">
    <property type="protein sequence ID" value="EGK71395.1"/>
    <property type="molecule type" value="Genomic_DNA"/>
</dbReference>
<dbReference type="AlphaFoldDB" id="F5RER4"/>
<keyword evidence="1" id="KW-0732">Signal</keyword>
<keyword evidence="3" id="KW-1185">Reference proteome</keyword>
<dbReference type="RefSeq" id="WP_008062736.1">
    <property type="nucleotide sequence ID" value="NZ_AFHG01000052.1"/>
</dbReference>
<comment type="caution">
    <text evidence="2">The sequence shown here is derived from an EMBL/GenBank/DDBJ whole genome shotgun (WGS) entry which is preliminary data.</text>
</comment>